<dbReference type="RefSeq" id="WP_205105092.1">
    <property type="nucleotide sequence ID" value="NZ_JACJJG010000050.1"/>
</dbReference>
<evidence type="ECO:0000313" key="5">
    <source>
        <dbReference type="Proteomes" id="UP000706891"/>
    </source>
</evidence>
<dbReference type="InterPro" id="IPR051016">
    <property type="entry name" value="Diverse_Substrate_AcTransf"/>
</dbReference>
<name>A0A938WTQ1_9BACT</name>
<dbReference type="Pfam" id="PF00583">
    <property type="entry name" value="Acetyltransf_1"/>
    <property type="match status" value="1"/>
</dbReference>
<dbReference type="PANTHER" id="PTHR10545:SF29">
    <property type="entry name" value="GH14572P-RELATED"/>
    <property type="match status" value="1"/>
</dbReference>
<protein>
    <submittedName>
        <fullName evidence="4">GNAT family N-acetyltransferase</fullName>
    </submittedName>
</protein>
<dbReference type="AlphaFoldDB" id="A0A938WTQ1"/>
<keyword evidence="1" id="KW-0808">Transferase</keyword>
<dbReference type="InterPro" id="IPR000182">
    <property type="entry name" value="GNAT_dom"/>
</dbReference>
<accession>A0A938WTQ1</accession>
<evidence type="ECO:0000256" key="1">
    <source>
        <dbReference type="ARBA" id="ARBA00022679"/>
    </source>
</evidence>
<dbReference type="InterPro" id="IPR016181">
    <property type="entry name" value="Acyl_CoA_acyltransferase"/>
</dbReference>
<evidence type="ECO:0000256" key="2">
    <source>
        <dbReference type="ARBA" id="ARBA00023315"/>
    </source>
</evidence>
<dbReference type="SUPFAM" id="SSF55729">
    <property type="entry name" value="Acyl-CoA N-acyltransferases (Nat)"/>
    <property type="match status" value="1"/>
</dbReference>
<sequence>MRVISNEVIRHNKADDCEAVYSLICDMESRQLPYEQFRQIYNLQLKSDLYTCLIYEKEGTVRGCINLRMEQQLHHAGKICEIMELVVDGSCRSTGIGKTLFDAACDEAKRHGCMQIEVCCNQLRERTHRFYERQGMHNFHYKFSRSFTDDDDGTNRLGR</sequence>
<dbReference type="PROSITE" id="PS51186">
    <property type="entry name" value="GNAT"/>
    <property type="match status" value="1"/>
</dbReference>
<dbReference type="Gene3D" id="3.40.630.30">
    <property type="match status" value="1"/>
</dbReference>
<reference evidence="4" key="1">
    <citation type="submission" date="2020-08" db="EMBL/GenBank/DDBJ databases">
        <authorList>
            <person name="Cejkova D."/>
            <person name="Kubasova T."/>
            <person name="Jahodarova E."/>
            <person name="Rychlik I."/>
        </authorList>
    </citation>
    <scope>NUCLEOTIDE SEQUENCE</scope>
    <source>
        <strain evidence="4">An824</strain>
    </source>
</reference>
<proteinExistence type="predicted"/>
<feature type="domain" description="N-acetyltransferase" evidence="3">
    <location>
        <begin position="7"/>
        <end position="159"/>
    </location>
</feature>
<keyword evidence="2" id="KW-0012">Acyltransferase</keyword>
<dbReference type="Proteomes" id="UP000706891">
    <property type="component" value="Unassembled WGS sequence"/>
</dbReference>
<dbReference type="GO" id="GO:0008080">
    <property type="term" value="F:N-acetyltransferase activity"/>
    <property type="evidence" value="ECO:0007669"/>
    <property type="project" value="TreeGrafter"/>
</dbReference>
<reference evidence="4" key="2">
    <citation type="journal article" date="2021" name="Sci. Rep.">
        <title>The distribution of antibiotic resistance genes in chicken gut microbiota commensals.</title>
        <authorList>
            <person name="Juricova H."/>
            <person name="Matiasovicova J."/>
            <person name="Kubasova T."/>
            <person name="Cejkova D."/>
            <person name="Rychlik I."/>
        </authorList>
    </citation>
    <scope>NUCLEOTIDE SEQUENCE</scope>
    <source>
        <strain evidence="4">An824</strain>
    </source>
</reference>
<dbReference type="EMBL" id="JACJJG010000050">
    <property type="protein sequence ID" value="MBM6674058.1"/>
    <property type="molecule type" value="Genomic_DNA"/>
</dbReference>
<evidence type="ECO:0000259" key="3">
    <source>
        <dbReference type="PROSITE" id="PS51186"/>
    </source>
</evidence>
<comment type="caution">
    <text evidence="4">The sequence shown here is derived from an EMBL/GenBank/DDBJ whole genome shotgun (WGS) entry which is preliminary data.</text>
</comment>
<evidence type="ECO:0000313" key="4">
    <source>
        <dbReference type="EMBL" id="MBM6674058.1"/>
    </source>
</evidence>
<dbReference type="CDD" id="cd04301">
    <property type="entry name" value="NAT_SF"/>
    <property type="match status" value="1"/>
</dbReference>
<organism evidence="4 5">
    <name type="scientific">Marseilla massiliensis</name>
    <dbReference type="NCBI Taxonomy" id="1841864"/>
    <lineage>
        <taxon>Bacteria</taxon>
        <taxon>Pseudomonadati</taxon>
        <taxon>Bacteroidota</taxon>
        <taxon>Bacteroidia</taxon>
        <taxon>Bacteroidales</taxon>
        <taxon>Prevotellaceae</taxon>
        <taxon>Marseilla</taxon>
    </lineage>
</organism>
<keyword evidence="5" id="KW-1185">Reference proteome</keyword>
<gene>
    <name evidence="4" type="ORF">H6A34_09240</name>
</gene>
<dbReference type="PANTHER" id="PTHR10545">
    <property type="entry name" value="DIAMINE N-ACETYLTRANSFERASE"/>
    <property type="match status" value="1"/>
</dbReference>